<comment type="cofactor">
    <cofactor evidence="1 7">
        <name>pyridoxal 5'-phosphate</name>
        <dbReference type="ChEBI" id="CHEBI:597326"/>
    </cofactor>
</comment>
<dbReference type="SUPFAM" id="SSF53383">
    <property type="entry name" value="PLP-dependent transferases"/>
    <property type="match status" value="1"/>
</dbReference>
<dbReference type="GO" id="GO:0019346">
    <property type="term" value="P:transsulfuration"/>
    <property type="evidence" value="ECO:0007669"/>
    <property type="project" value="InterPro"/>
</dbReference>
<dbReference type="NCBIfam" id="TIGR01324">
    <property type="entry name" value="cysta_beta_ly_B"/>
    <property type="match status" value="1"/>
</dbReference>
<feature type="modified residue" description="N6-(pyridoxal phosphate)lysine" evidence="6">
    <location>
        <position position="212"/>
    </location>
</feature>
<dbReference type="FunCoup" id="A0A6M4H6C2">
    <property type="interactions" value="135"/>
</dbReference>
<dbReference type="GO" id="GO:0019450">
    <property type="term" value="P:L-cysteine catabolic process to pyruvate"/>
    <property type="evidence" value="ECO:0007669"/>
    <property type="project" value="TreeGrafter"/>
</dbReference>
<evidence type="ECO:0000256" key="5">
    <source>
        <dbReference type="ARBA" id="ARBA00047517"/>
    </source>
</evidence>
<name>A0A6M4H6C2_9PROT</name>
<protein>
    <submittedName>
        <fullName evidence="9">Cystathionine beta-lyase MetC</fullName>
        <ecNumber evidence="9">4.4.1.13</ecNumber>
    </submittedName>
</protein>
<evidence type="ECO:0000256" key="7">
    <source>
        <dbReference type="RuleBase" id="RU362118"/>
    </source>
</evidence>
<dbReference type="Proteomes" id="UP000503096">
    <property type="component" value="Chromosome"/>
</dbReference>
<reference evidence="9 10" key="1">
    <citation type="submission" date="2020-04" db="EMBL/GenBank/DDBJ databases">
        <title>Usitatibacter rugosus gen. nov., sp. nov. and Usitatibacter palustris sp. nov., novel members of Usitatibacteraceae fam. nov. within the order Nitrosomonadales isolated from soil.</title>
        <authorList>
            <person name="Huber K.J."/>
            <person name="Neumann-Schaal M."/>
            <person name="Geppert A."/>
            <person name="Luckner M."/>
            <person name="Wanner G."/>
            <person name="Overmann J."/>
        </authorList>
    </citation>
    <scope>NUCLEOTIDE SEQUENCE [LARGE SCALE GENOMIC DNA]</scope>
    <source>
        <strain evidence="9 10">Swamp67</strain>
    </source>
</reference>
<keyword evidence="3 6" id="KW-0663">Pyridoxal phosphate</keyword>
<evidence type="ECO:0000256" key="8">
    <source>
        <dbReference type="SAM" id="MobiDB-lite"/>
    </source>
</evidence>
<evidence type="ECO:0000256" key="4">
    <source>
        <dbReference type="ARBA" id="ARBA00023239"/>
    </source>
</evidence>
<keyword evidence="4 9" id="KW-0456">Lyase</keyword>
<evidence type="ECO:0000313" key="9">
    <source>
        <dbReference type="EMBL" id="QJR13477.1"/>
    </source>
</evidence>
<dbReference type="GO" id="GO:0030170">
    <property type="term" value="F:pyridoxal phosphate binding"/>
    <property type="evidence" value="ECO:0007669"/>
    <property type="project" value="InterPro"/>
</dbReference>
<evidence type="ECO:0000256" key="1">
    <source>
        <dbReference type="ARBA" id="ARBA00001933"/>
    </source>
</evidence>
<evidence type="ECO:0000256" key="3">
    <source>
        <dbReference type="ARBA" id="ARBA00022898"/>
    </source>
</evidence>
<evidence type="ECO:0000313" key="10">
    <source>
        <dbReference type="Proteomes" id="UP000503096"/>
    </source>
</evidence>
<evidence type="ECO:0000256" key="2">
    <source>
        <dbReference type="ARBA" id="ARBA00009077"/>
    </source>
</evidence>
<dbReference type="RefSeq" id="WP_171160060.1">
    <property type="nucleotide sequence ID" value="NZ_CP053073.1"/>
</dbReference>
<dbReference type="GO" id="GO:0047804">
    <property type="term" value="F:cysteine-S-conjugate beta-lyase activity"/>
    <property type="evidence" value="ECO:0007669"/>
    <property type="project" value="UniProtKB-EC"/>
</dbReference>
<dbReference type="InterPro" id="IPR006233">
    <property type="entry name" value="Cys_b_lyase_bac"/>
</dbReference>
<proteinExistence type="inferred from homology"/>
<comment type="catalytic activity">
    <reaction evidence="5">
        <text>L,L-cystathionine + H2O = L-homocysteine + pyruvate + NH4(+)</text>
        <dbReference type="Rhea" id="RHEA:13965"/>
        <dbReference type="ChEBI" id="CHEBI:15361"/>
        <dbReference type="ChEBI" id="CHEBI:15377"/>
        <dbReference type="ChEBI" id="CHEBI:28938"/>
        <dbReference type="ChEBI" id="CHEBI:58161"/>
        <dbReference type="ChEBI" id="CHEBI:58199"/>
    </reaction>
</comment>
<dbReference type="InParanoid" id="A0A6M4H6C2"/>
<feature type="compositionally biased region" description="Basic residues" evidence="8">
    <location>
        <begin position="11"/>
        <end position="20"/>
    </location>
</feature>
<dbReference type="InterPro" id="IPR015422">
    <property type="entry name" value="PyrdxlP-dep_Trfase_small"/>
</dbReference>
<dbReference type="InterPro" id="IPR015421">
    <property type="entry name" value="PyrdxlP-dep_Trfase_major"/>
</dbReference>
<dbReference type="Gene3D" id="3.90.1150.10">
    <property type="entry name" value="Aspartate Aminotransferase, domain 1"/>
    <property type="match status" value="1"/>
</dbReference>
<dbReference type="EC" id="4.4.1.13" evidence="9"/>
<gene>
    <name evidence="9" type="primary">metC</name>
    <name evidence="9" type="ORF">DSM104440_00261</name>
</gene>
<dbReference type="PIRSF" id="PIRSF001434">
    <property type="entry name" value="CGS"/>
    <property type="match status" value="1"/>
</dbReference>
<dbReference type="Gene3D" id="3.40.640.10">
    <property type="entry name" value="Type I PLP-dependent aspartate aminotransferase-like (Major domain)"/>
    <property type="match status" value="1"/>
</dbReference>
<dbReference type="KEGG" id="upl:DSM104440_00261"/>
<accession>A0A6M4H6C2</accession>
<dbReference type="InterPro" id="IPR000277">
    <property type="entry name" value="Cys/Met-Metab_PyrdxlP-dep_enz"/>
</dbReference>
<keyword evidence="10" id="KW-1185">Reference proteome</keyword>
<organism evidence="9 10">
    <name type="scientific">Usitatibacter palustris</name>
    <dbReference type="NCBI Taxonomy" id="2732487"/>
    <lineage>
        <taxon>Bacteria</taxon>
        <taxon>Pseudomonadati</taxon>
        <taxon>Pseudomonadota</taxon>
        <taxon>Betaproteobacteria</taxon>
        <taxon>Nitrosomonadales</taxon>
        <taxon>Usitatibacteraceae</taxon>
        <taxon>Usitatibacter</taxon>
    </lineage>
</organism>
<dbReference type="FunFam" id="3.40.640.10:FF:000046">
    <property type="entry name" value="Cystathionine gamma-lyase"/>
    <property type="match status" value="1"/>
</dbReference>
<dbReference type="PANTHER" id="PTHR43500:SF1">
    <property type="entry name" value="CYSTATHIONINE BETA-LYASE-RELATED"/>
    <property type="match status" value="1"/>
</dbReference>
<dbReference type="AlphaFoldDB" id="A0A6M4H6C2"/>
<evidence type="ECO:0000256" key="6">
    <source>
        <dbReference type="PIRSR" id="PIRSR001434-2"/>
    </source>
</evidence>
<feature type="region of interest" description="Disordered" evidence="8">
    <location>
        <begin position="1"/>
        <end position="24"/>
    </location>
</feature>
<comment type="similarity">
    <text evidence="2 7">Belongs to the trans-sulfuration enzymes family.</text>
</comment>
<sequence length="392" mass="42499">MKSKGLTTRTKLAHAGRSAKKSPGTVNLPVARASTVLFESLADLDDIQKRFDADEVVPTYGIANMPLRAAFEELMVEIEGGYRAVTLPSGLAANAVALLAALKTGDHVLMVDSVYGPARRVCDRTLKRYGIETTYYDPLIGAGIERLMKPNTKCVYLESPGSHTFEVQDFPAIAKVAHAHGAAVIHDNTWATGLFFKSFEHGADLVVQAATKYPGGHSDVLIGAVVANEKYWPSLRDVARDLGQNASPDDIFLALRGMRTMEVRLRTHQASGIEIATKLASHPKVKRVLHPALPSDPGHVLWKRDFTGAAGLFAIELVDTPREKVAAFVESLELFGLGFSWGGFESLVMPSNLRSIRTATPWKGGPLVRLQIGLEDPADLIADLERGLEKLG</sequence>
<dbReference type="Pfam" id="PF01053">
    <property type="entry name" value="Cys_Met_Meta_PP"/>
    <property type="match status" value="1"/>
</dbReference>
<feature type="compositionally biased region" description="Polar residues" evidence="8">
    <location>
        <begin position="1"/>
        <end position="10"/>
    </location>
</feature>
<dbReference type="InterPro" id="IPR015424">
    <property type="entry name" value="PyrdxlP-dep_Trfase"/>
</dbReference>
<dbReference type="EMBL" id="CP053073">
    <property type="protein sequence ID" value="QJR13477.1"/>
    <property type="molecule type" value="Genomic_DNA"/>
</dbReference>
<dbReference type="PANTHER" id="PTHR43500">
    <property type="entry name" value="CYSTATHIONINE BETA-LYASE-RELATED"/>
    <property type="match status" value="1"/>
</dbReference>